<evidence type="ECO:0000256" key="3">
    <source>
        <dbReference type="ARBA" id="ARBA00022516"/>
    </source>
</evidence>
<name>A0ABT8SSG8_9HYPH</name>
<keyword evidence="14" id="KW-1185">Reference proteome</keyword>
<dbReference type="Proteomes" id="UP001169006">
    <property type="component" value="Unassembled WGS sequence"/>
</dbReference>
<accession>A0ABT8SSG8</accession>
<feature type="transmembrane region" description="Helical" evidence="11">
    <location>
        <begin position="34"/>
        <end position="61"/>
    </location>
</feature>
<dbReference type="InterPro" id="IPR037185">
    <property type="entry name" value="EmrE-like"/>
</dbReference>
<feature type="transmembrane region" description="Helical" evidence="11">
    <location>
        <begin position="98"/>
        <end position="117"/>
    </location>
</feature>
<feature type="transmembrane region" description="Helical" evidence="11">
    <location>
        <begin position="73"/>
        <end position="92"/>
    </location>
</feature>
<feature type="domain" description="EamA" evidence="12">
    <location>
        <begin position="31"/>
        <end position="115"/>
    </location>
</feature>
<dbReference type="SUPFAM" id="SSF103481">
    <property type="entry name" value="Multidrug resistance efflux transporter EmrE"/>
    <property type="match status" value="1"/>
</dbReference>
<keyword evidence="6 11" id="KW-0812">Transmembrane</keyword>
<evidence type="ECO:0000256" key="10">
    <source>
        <dbReference type="ARBA" id="ARBA00023136"/>
    </source>
</evidence>
<dbReference type="EMBL" id="JAUKWQ010000001">
    <property type="protein sequence ID" value="MDO1581357.1"/>
    <property type="molecule type" value="Genomic_DNA"/>
</dbReference>
<dbReference type="Pfam" id="PF00892">
    <property type="entry name" value="EamA"/>
    <property type="match status" value="1"/>
</dbReference>
<evidence type="ECO:0000256" key="5">
    <source>
        <dbReference type="ARBA" id="ARBA00022556"/>
    </source>
</evidence>
<keyword evidence="9" id="KW-0443">Lipid metabolism</keyword>
<dbReference type="RefSeq" id="WP_302075468.1">
    <property type="nucleotide sequence ID" value="NZ_JAUKWQ010000001.1"/>
</dbReference>
<comment type="caution">
    <text evidence="13">The sequence shown here is derived from an EMBL/GenBank/DDBJ whole genome shotgun (WGS) entry which is preliminary data.</text>
</comment>
<keyword evidence="5" id="KW-0441">Lipid A biosynthesis</keyword>
<keyword evidence="2" id="KW-1003">Cell membrane</keyword>
<evidence type="ECO:0000256" key="7">
    <source>
        <dbReference type="ARBA" id="ARBA00022985"/>
    </source>
</evidence>
<keyword evidence="10 11" id="KW-0472">Membrane</keyword>
<sequence>MRALHLTWTAIPVLNVLQQVFLKYSADDVPPLDAWGFILQTLTSPWFMAAIIAETVCFFVWMTVLSELDLAKAFPLSAVSYLLIMGVAWVFFGEQMTLLQIIGSGLILSGIFCIATASPKEAAAANSE</sequence>
<evidence type="ECO:0000256" key="4">
    <source>
        <dbReference type="ARBA" id="ARBA00022519"/>
    </source>
</evidence>
<evidence type="ECO:0000256" key="1">
    <source>
        <dbReference type="ARBA" id="ARBA00004651"/>
    </source>
</evidence>
<evidence type="ECO:0000256" key="6">
    <source>
        <dbReference type="ARBA" id="ARBA00022692"/>
    </source>
</evidence>
<keyword evidence="4" id="KW-0997">Cell inner membrane</keyword>
<organism evidence="13 14">
    <name type="scientific">Rhizobium oryzicola</name>
    <dbReference type="NCBI Taxonomy" id="1232668"/>
    <lineage>
        <taxon>Bacteria</taxon>
        <taxon>Pseudomonadati</taxon>
        <taxon>Pseudomonadota</taxon>
        <taxon>Alphaproteobacteria</taxon>
        <taxon>Hyphomicrobiales</taxon>
        <taxon>Rhizobiaceae</taxon>
        <taxon>Rhizobium/Agrobacterium group</taxon>
        <taxon>Rhizobium</taxon>
    </lineage>
</organism>
<keyword evidence="7" id="KW-0448">Lipopolysaccharide biosynthesis</keyword>
<evidence type="ECO:0000256" key="2">
    <source>
        <dbReference type="ARBA" id="ARBA00022475"/>
    </source>
</evidence>
<keyword evidence="8 11" id="KW-1133">Transmembrane helix</keyword>
<evidence type="ECO:0000256" key="9">
    <source>
        <dbReference type="ARBA" id="ARBA00023098"/>
    </source>
</evidence>
<dbReference type="Gene3D" id="1.10.3730.20">
    <property type="match status" value="1"/>
</dbReference>
<proteinExistence type="predicted"/>
<evidence type="ECO:0000313" key="14">
    <source>
        <dbReference type="Proteomes" id="UP001169006"/>
    </source>
</evidence>
<keyword evidence="3" id="KW-0444">Lipid biosynthesis</keyword>
<dbReference type="InterPro" id="IPR000620">
    <property type="entry name" value="EamA_dom"/>
</dbReference>
<evidence type="ECO:0000256" key="8">
    <source>
        <dbReference type="ARBA" id="ARBA00022989"/>
    </source>
</evidence>
<protein>
    <submittedName>
        <fullName evidence="13">EamA family transporter</fullName>
    </submittedName>
</protein>
<gene>
    <name evidence="13" type="ORF">Q2T52_04540</name>
</gene>
<reference evidence="13" key="2">
    <citation type="submission" date="2023-07" db="EMBL/GenBank/DDBJ databases">
        <authorList>
            <person name="Sun H."/>
        </authorList>
    </citation>
    <scope>NUCLEOTIDE SEQUENCE</scope>
    <source>
        <strain evidence="13">05753</strain>
    </source>
</reference>
<evidence type="ECO:0000259" key="12">
    <source>
        <dbReference type="Pfam" id="PF00892"/>
    </source>
</evidence>
<comment type="subcellular location">
    <subcellularLocation>
        <location evidence="1">Cell membrane</location>
        <topology evidence="1">Multi-pass membrane protein</topology>
    </subcellularLocation>
</comment>
<dbReference type="PANTHER" id="PTHR30561:SF9">
    <property type="entry name" value="4-AMINO-4-DEOXY-L-ARABINOSE-PHOSPHOUNDECAPRENOL FLIPPASE SUBUNIT ARNF-RELATED"/>
    <property type="match status" value="1"/>
</dbReference>
<evidence type="ECO:0000313" key="13">
    <source>
        <dbReference type="EMBL" id="MDO1581357.1"/>
    </source>
</evidence>
<evidence type="ECO:0000256" key="11">
    <source>
        <dbReference type="SAM" id="Phobius"/>
    </source>
</evidence>
<reference evidence="13" key="1">
    <citation type="journal article" date="2015" name="Int. J. Syst. Evol. Microbiol.">
        <title>Rhizobium oryzicola sp. nov., potential plant-growth-promoting endophytic bacteria isolated from rice roots.</title>
        <authorList>
            <person name="Zhang X.X."/>
            <person name="Gao J.S."/>
            <person name="Cao Y.H."/>
            <person name="Sheirdil R.A."/>
            <person name="Wang X.C."/>
            <person name="Zhang L."/>
        </authorList>
    </citation>
    <scope>NUCLEOTIDE SEQUENCE</scope>
    <source>
        <strain evidence="13">05753</strain>
    </source>
</reference>
<dbReference type="PANTHER" id="PTHR30561">
    <property type="entry name" value="SMR FAMILY PROTON-DEPENDENT DRUG EFFLUX TRANSPORTER SUGE"/>
    <property type="match status" value="1"/>
</dbReference>
<dbReference type="InterPro" id="IPR000390">
    <property type="entry name" value="Small_drug/metabolite_transptr"/>
</dbReference>